<evidence type="ECO:0000256" key="3">
    <source>
        <dbReference type="ARBA" id="ARBA00020827"/>
    </source>
</evidence>
<evidence type="ECO:0000256" key="7">
    <source>
        <dbReference type="ARBA" id="ARBA00023136"/>
    </source>
</evidence>
<accession>A0AAV8UTS5</accession>
<dbReference type="EMBL" id="JAMWBK010000004">
    <property type="protein sequence ID" value="KAJ8905454.1"/>
    <property type="molecule type" value="Genomic_DNA"/>
</dbReference>
<dbReference type="InterPro" id="IPR008504">
    <property type="entry name" value="Emc6"/>
</dbReference>
<dbReference type="Proteomes" id="UP001157974">
    <property type="component" value="Unassembled WGS sequence"/>
</dbReference>
<evidence type="ECO:0000256" key="2">
    <source>
        <dbReference type="ARBA" id="ARBA00009436"/>
    </source>
</evidence>
<evidence type="ECO:0000313" key="10">
    <source>
        <dbReference type="EMBL" id="KAJ8905454.1"/>
    </source>
</evidence>
<keyword evidence="11" id="KW-1185">Reference proteome</keyword>
<evidence type="ECO:0000256" key="5">
    <source>
        <dbReference type="ARBA" id="ARBA00022824"/>
    </source>
</evidence>
<evidence type="ECO:0000256" key="9">
    <source>
        <dbReference type="SAM" id="Phobius"/>
    </source>
</evidence>
<dbReference type="AlphaFoldDB" id="A0AAV8UTS5"/>
<keyword evidence="6 9" id="KW-1133">Transmembrane helix</keyword>
<feature type="region of interest" description="Disordered" evidence="8">
    <location>
        <begin position="1"/>
        <end position="32"/>
    </location>
</feature>
<comment type="similarity">
    <text evidence="2">Belongs to the EMC6 family.</text>
</comment>
<keyword evidence="4 9" id="KW-0812">Transmembrane</keyword>
<dbReference type="PANTHER" id="PTHR20994">
    <property type="entry name" value="ER MEMBRANE PROTEIN COMPLEX SUBUNIT 6"/>
    <property type="match status" value="1"/>
</dbReference>
<comment type="subcellular location">
    <subcellularLocation>
        <location evidence="1">Endoplasmic reticulum membrane</location>
        <topology evidence="1">Multi-pass membrane protein</topology>
    </subcellularLocation>
</comment>
<dbReference type="GO" id="GO:0034975">
    <property type="term" value="P:protein folding in endoplasmic reticulum"/>
    <property type="evidence" value="ECO:0007669"/>
    <property type="project" value="TreeGrafter"/>
</dbReference>
<protein>
    <recommendedName>
        <fullName evidence="3">ER membrane protein complex subunit 6</fullName>
    </recommendedName>
</protein>
<evidence type="ECO:0000256" key="8">
    <source>
        <dbReference type="SAM" id="MobiDB-lite"/>
    </source>
</evidence>
<sequence>MMSMGGPMQSMPPMDGMPQHQPGQPDQQAMAQSGSTFRINSANVMKVMYGRTISSISSGIAAGVLGLTGIQGILFYFLSCLMVTGALVAKTKAKPQLYFTNSWKATILDGVFDRSMILPYLLFWTFAYALCHIY</sequence>
<evidence type="ECO:0000256" key="6">
    <source>
        <dbReference type="ARBA" id="ARBA00022989"/>
    </source>
</evidence>
<keyword evidence="7 9" id="KW-0472">Membrane</keyword>
<proteinExistence type="inferred from homology"/>
<name>A0AAV8UTS5_9RHOD</name>
<dbReference type="GO" id="GO:0000045">
    <property type="term" value="P:autophagosome assembly"/>
    <property type="evidence" value="ECO:0007669"/>
    <property type="project" value="TreeGrafter"/>
</dbReference>
<dbReference type="InterPro" id="IPR029008">
    <property type="entry name" value="EMC6-like"/>
</dbReference>
<evidence type="ECO:0000256" key="4">
    <source>
        <dbReference type="ARBA" id="ARBA00022692"/>
    </source>
</evidence>
<dbReference type="GO" id="GO:0072546">
    <property type="term" value="C:EMC complex"/>
    <property type="evidence" value="ECO:0007669"/>
    <property type="project" value="InterPro"/>
</dbReference>
<dbReference type="Pfam" id="PF07019">
    <property type="entry name" value="EMC6"/>
    <property type="match status" value="1"/>
</dbReference>
<evidence type="ECO:0000313" key="11">
    <source>
        <dbReference type="Proteomes" id="UP001157974"/>
    </source>
</evidence>
<feature type="compositionally biased region" description="Polar residues" evidence="8">
    <location>
        <begin position="21"/>
        <end position="32"/>
    </location>
</feature>
<comment type="caution">
    <text evidence="10">The sequence shown here is derived from an EMBL/GenBank/DDBJ whole genome shotgun (WGS) entry which is preliminary data.</text>
</comment>
<gene>
    <name evidence="10" type="ORF">NDN08_001961</name>
</gene>
<reference evidence="10 11" key="1">
    <citation type="journal article" date="2023" name="Nat. Commun.">
        <title>Origin of minicircular mitochondrial genomes in red algae.</title>
        <authorList>
            <person name="Lee Y."/>
            <person name="Cho C.H."/>
            <person name="Lee Y.M."/>
            <person name="Park S.I."/>
            <person name="Yang J.H."/>
            <person name="West J.A."/>
            <person name="Bhattacharya D."/>
            <person name="Yoon H.S."/>
        </authorList>
    </citation>
    <scope>NUCLEOTIDE SEQUENCE [LARGE SCALE GENOMIC DNA]</scope>
    <source>
        <strain evidence="10 11">CCMP1338</strain>
        <tissue evidence="10">Whole cell</tissue>
    </source>
</reference>
<organism evidence="10 11">
    <name type="scientific">Rhodosorus marinus</name>
    <dbReference type="NCBI Taxonomy" id="101924"/>
    <lineage>
        <taxon>Eukaryota</taxon>
        <taxon>Rhodophyta</taxon>
        <taxon>Stylonematophyceae</taxon>
        <taxon>Stylonematales</taxon>
        <taxon>Stylonemataceae</taxon>
        <taxon>Rhodosorus</taxon>
    </lineage>
</organism>
<evidence type="ECO:0000256" key="1">
    <source>
        <dbReference type="ARBA" id="ARBA00004477"/>
    </source>
</evidence>
<feature type="compositionally biased region" description="Low complexity" evidence="8">
    <location>
        <begin position="1"/>
        <end position="19"/>
    </location>
</feature>
<keyword evidence="5" id="KW-0256">Endoplasmic reticulum</keyword>
<dbReference type="PANTHER" id="PTHR20994:SF0">
    <property type="entry name" value="ER MEMBRANE PROTEIN COMPLEX SUBUNIT 6"/>
    <property type="match status" value="1"/>
</dbReference>
<feature type="transmembrane region" description="Helical" evidence="9">
    <location>
        <begin position="111"/>
        <end position="130"/>
    </location>
</feature>
<feature type="transmembrane region" description="Helical" evidence="9">
    <location>
        <begin position="48"/>
        <end position="67"/>
    </location>
</feature>